<name>A0A6A7C0M9_9PEZI</name>
<gene>
    <name evidence="1" type="ORF">K470DRAFT_58148</name>
</gene>
<dbReference type="InterPro" id="IPR036691">
    <property type="entry name" value="Endo/exonu/phosph_ase_sf"/>
</dbReference>
<keyword evidence="2" id="KW-1185">Reference proteome</keyword>
<proteinExistence type="predicted"/>
<dbReference type="AlphaFoldDB" id="A0A6A7C0M9"/>
<dbReference type="Gene3D" id="3.60.10.10">
    <property type="entry name" value="Endonuclease/exonuclease/phosphatase"/>
    <property type="match status" value="1"/>
</dbReference>
<reference evidence="1" key="1">
    <citation type="journal article" date="2020" name="Stud. Mycol.">
        <title>101 Dothideomycetes genomes: a test case for predicting lifestyles and emergence of pathogens.</title>
        <authorList>
            <person name="Haridas S."/>
            <person name="Albert R."/>
            <person name="Binder M."/>
            <person name="Bloem J."/>
            <person name="Labutti K."/>
            <person name="Salamov A."/>
            <person name="Andreopoulos B."/>
            <person name="Baker S."/>
            <person name="Barry K."/>
            <person name="Bills G."/>
            <person name="Bluhm B."/>
            <person name="Cannon C."/>
            <person name="Castanera R."/>
            <person name="Culley D."/>
            <person name="Daum C."/>
            <person name="Ezra D."/>
            <person name="Gonzalez J."/>
            <person name="Henrissat B."/>
            <person name="Kuo A."/>
            <person name="Liang C."/>
            <person name="Lipzen A."/>
            <person name="Lutzoni F."/>
            <person name="Magnuson J."/>
            <person name="Mondo S."/>
            <person name="Nolan M."/>
            <person name="Ohm R."/>
            <person name="Pangilinan J."/>
            <person name="Park H.-J."/>
            <person name="Ramirez L."/>
            <person name="Alfaro M."/>
            <person name="Sun H."/>
            <person name="Tritt A."/>
            <person name="Yoshinaga Y."/>
            <person name="Zwiers L.-H."/>
            <person name="Turgeon B."/>
            <person name="Goodwin S."/>
            <person name="Spatafora J."/>
            <person name="Crous P."/>
            <person name="Grigoriev I."/>
        </authorList>
    </citation>
    <scope>NUCLEOTIDE SEQUENCE</scope>
    <source>
        <strain evidence="1">CBS 480.64</strain>
    </source>
</reference>
<sequence length="151" mass="16951">MFDRTSQVFLTKTHLDYTLFIPLGEEHLKTRAATYILKPSGLRMYSAPRPSRDIVWVKVSGHSDLLDTVNVYRHAGTRAPHLIHQLQSATGAFPSRIIMAGGFNLRSRLWEPGASNTAEARLFADYELGTSTETATKRYSGKRTPSARCLR</sequence>
<organism evidence="1 2">
    <name type="scientific">Piedraia hortae CBS 480.64</name>
    <dbReference type="NCBI Taxonomy" id="1314780"/>
    <lineage>
        <taxon>Eukaryota</taxon>
        <taxon>Fungi</taxon>
        <taxon>Dikarya</taxon>
        <taxon>Ascomycota</taxon>
        <taxon>Pezizomycotina</taxon>
        <taxon>Dothideomycetes</taxon>
        <taxon>Dothideomycetidae</taxon>
        <taxon>Capnodiales</taxon>
        <taxon>Piedraiaceae</taxon>
        <taxon>Piedraia</taxon>
    </lineage>
</organism>
<accession>A0A6A7C0M9</accession>
<dbReference type="SUPFAM" id="SSF56219">
    <property type="entry name" value="DNase I-like"/>
    <property type="match status" value="1"/>
</dbReference>
<dbReference type="Proteomes" id="UP000799421">
    <property type="component" value="Unassembled WGS sequence"/>
</dbReference>
<dbReference type="EMBL" id="MU005977">
    <property type="protein sequence ID" value="KAF2860862.1"/>
    <property type="molecule type" value="Genomic_DNA"/>
</dbReference>
<protein>
    <recommendedName>
        <fullName evidence="3">Endonuclease/exonuclease/phosphatase domain-containing protein</fullName>
    </recommendedName>
</protein>
<evidence type="ECO:0008006" key="3">
    <source>
        <dbReference type="Google" id="ProtNLM"/>
    </source>
</evidence>
<evidence type="ECO:0000313" key="1">
    <source>
        <dbReference type="EMBL" id="KAF2860862.1"/>
    </source>
</evidence>
<evidence type="ECO:0000313" key="2">
    <source>
        <dbReference type="Proteomes" id="UP000799421"/>
    </source>
</evidence>